<proteinExistence type="predicted"/>
<evidence type="ECO:0000313" key="3">
    <source>
        <dbReference type="EMBL" id="WUQ17310.1"/>
    </source>
</evidence>
<dbReference type="Proteomes" id="UP001432039">
    <property type="component" value="Chromosome"/>
</dbReference>
<dbReference type="SUPFAM" id="SSF55464">
    <property type="entry name" value="Origin of replication-binding domain, RBD-like"/>
    <property type="match status" value="1"/>
</dbReference>
<feature type="region of interest" description="Disordered" evidence="1">
    <location>
        <begin position="87"/>
        <end position="114"/>
    </location>
</feature>
<organism evidence="3 4">
    <name type="scientific">Streptomyces virginiae</name>
    <name type="common">Streptomyces cinnamonensis</name>
    <dbReference type="NCBI Taxonomy" id="1961"/>
    <lineage>
        <taxon>Bacteria</taxon>
        <taxon>Bacillati</taxon>
        <taxon>Actinomycetota</taxon>
        <taxon>Actinomycetes</taxon>
        <taxon>Kitasatosporales</taxon>
        <taxon>Streptomycetaceae</taxon>
        <taxon>Streptomyces</taxon>
    </lineage>
</organism>
<keyword evidence="4" id="KW-1185">Reference proteome</keyword>
<gene>
    <name evidence="3" type="ORF">OG517_41315</name>
</gene>
<dbReference type="Pfam" id="PF08751">
    <property type="entry name" value="TrwC"/>
    <property type="match status" value="1"/>
</dbReference>
<reference evidence="3" key="1">
    <citation type="submission" date="2022-10" db="EMBL/GenBank/DDBJ databases">
        <title>The complete genomes of actinobacterial strains from the NBC collection.</title>
        <authorList>
            <person name="Joergensen T.S."/>
            <person name="Alvarez Arevalo M."/>
            <person name="Sterndorff E.B."/>
            <person name="Faurdal D."/>
            <person name="Vuksanovic O."/>
            <person name="Mourched A.-S."/>
            <person name="Charusanti P."/>
            <person name="Shaw S."/>
            <person name="Blin K."/>
            <person name="Weber T."/>
        </authorList>
    </citation>
    <scope>NUCLEOTIDE SEQUENCE</scope>
    <source>
        <strain evidence="3">NBC_00248</strain>
    </source>
</reference>
<name>A0ABZ1TP70_STRVG</name>
<evidence type="ECO:0000256" key="1">
    <source>
        <dbReference type="SAM" id="MobiDB-lite"/>
    </source>
</evidence>
<accession>A0ABZ1TP70</accession>
<feature type="domain" description="TrwC relaxase" evidence="2">
    <location>
        <begin position="15"/>
        <end position="85"/>
    </location>
</feature>
<dbReference type="EMBL" id="CP108090">
    <property type="protein sequence ID" value="WUQ17310.1"/>
    <property type="molecule type" value="Genomic_DNA"/>
</dbReference>
<evidence type="ECO:0000313" key="4">
    <source>
        <dbReference type="Proteomes" id="UP001432039"/>
    </source>
</evidence>
<protein>
    <submittedName>
        <fullName evidence="3">Relaxase domain-containing protein</fullName>
    </submittedName>
</protein>
<dbReference type="RefSeq" id="WP_328965532.1">
    <property type="nucleotide sequence ID" value="NZ_CP108090.1"/>
</dbReference>
<sequence>MISVAKVQMRNSWRYYVRGVAFGDGRRPARQVLKTAQRKAGLPPGVWMGRGLPALGLRAGLAVTQRQMELVFGQGRHPDADRIERELLDDGADPATARRPPFSGSRSKRSRSAE</sequence>
<dbReference type="InterPro" id="IPR014862">
    <property type="entry name" value="TrwC"/>
</dbReference>
<evidence type="ECO:0000259" key="2">
    <source>
        <dbReference type="Pfam" id="PF08751"/>
    </source>
</evidence>